<keyword evidence="6" id="KW-1185">Reference proteome</keyword>
<accession>A0A5R9IE35</accession>
<keyword evidence="2 5" id="KW-0378">Hydrolase</keyword>
<evidence type="ECO:0000313" key="5">
    <source>
        <dbReference type="EMBL" id="TLU61871.1"/>
    </source>
</evidence>
<comment type="caution">
    <text evidence="5">The sequence shown here is derived from an EMBL/GenBank/DDBJ whole genome shotgun (WGS) entry which is preliminary data.</text>
</comment>
<sequence length="253" mass="28027">MFTRAIVRKPSQSMVNGLTEAELGLPDYSLACEQHQDYICALKECGLQVTELPALEDYPDSCFVEDVALLTPNCAILTNPGADSRRGETQFIESAVQEFYPNLERISSAGHVEAGDIMMVAKHFYIGLSDRTDTQGASQLIGHLETYGMTGSMVKMSELLHLKTGLSYLENNNLLTFGEMHTHPDFVGFNRIEIDADEDYAANSVWINGTVLVPKGFPKALKKIQQLGYKTREVAMSEFQKLDGGLSCLSLRF</sequence>
<feature type="binding site" evidence="4">
    <location>
        <position position="60"/>
    </location>
    <ligand>
        <name>substrate</name>
    </ligand>
</feature>
<dbReference type="Proteomes" id="UP000307790">
    <property type="component" value="Unassembled WGS sequence"/>
</dbReference>
<organism evidence="5 6">
    <name type="scientific">Thalassotalea litorea</name>
    <dbReference type="NCBI Taxonomy" id="2020715"/>
    <lineage>
        <taxon>Bacteria</taxon>
        <taxon>Pseudomonadati</taxon>
        <taxon>Pseudomonadota</taxon>
        <taxon>Gammaproteobacteria</taxon>
        <taxon>Alteromonadales</taxon>
        <taxon>Colwelliaceae</taxon>
        <taxon>Thalassotalea</taxon>
    </lineage>
</organism>
<dbReference type="GO" id="GO:0006525">
    <property type="term" value="P:arginine metabolic process"/>
    <property type="evidence" value="ECO:0007669"/>
    <property type="project" value="TreeGrafter"/>
</dbReference>
<dbReference type="OrthoDB" id="9790596at2"/>
<dbReference type="AlphaFoldDB" id="A0A5R9IE35"/>
<dbReference type="PANTHER" id="PTHR12737">
    <property type="entry name" value="DIMETHYLARGININE DIMETHYLAMINOHYDROLASE"/>
    <property type="match status" value="1"/>
</dbReference>
<gene>
    <name evidence="5" type="ORF">FE810_13720</name>
</gene>
<dbReference type="Pfam" id="PF19420">
    <property type="entry name" value="DDAH_eukar"/>
    <property type="match status" value="1"/>
</dbReference>
<feature type="binding site" evidence="4">
    <location>
        <position position="18"/>
    </location>
    <ligand>
        <name>substrate</name>
    </ligand>
</feature>
<feature type="active site" description="Nucleophile" evidence="3">
    <location>
        <position position="248"/>
    </location>
</feature>
<dbReference type="EMBL" id="VCBC01000014">
    <property type="protein sequence ID" value="TLU61871.1"/>
    <property type="molecule type" value="Genomic_DNA"/>
</dbReference>
<evidence type="ECO:0000313" key="6">
    <source>
        <dbReference type="Proteomes" id="UP000307790"/>
    </source>
</evidence>
<evidence type="ECO:0000256" key="1">
    <source>
        <dbReference type="ARBA" id="ARBA00008532"/>
    </source>
</evidence>
<protein>
    <submittedName>
        <fullName evidence="5">N(G),N(G)-dimethylarginine dimethylaminohydrolase</fullName>
    </submittedName>
</protein>
<evidence type="ECO:0000256" key="4">
    <source>
        <dbReference type="PIRSR" id="PIRSR633199-2"/>
    </source>
</evidence>
<feature type="binding site" evidence="4">
    <location>
        <begin position="65"/>
        <end position="66"/>
    </location>
    <ligand>
        <name>substrate</name>
    </ligand>
</feature>
<feature type="active site" description="Proton donor" evidence="3">
    <location>
        <position position="161"/>
    </location>
</feature>
<feature type="binding site" evidence="4">
    <location>
        <position position="131"/>
    </location>
    <ligand>
        <name>substrate</name>
    </ligand>
</feature>
<proteinExistence type="inferred from homology"/>
<evidence type="ECO:0000256" key="2">
    <source>
        <dbReference type="ARBA" id="ARBA00022801"/>
    </source>
</evidence>
<dbReference type="GO" id="GO:0016597">
    <property type="term" value="F:amino acid binding"/>
    <property type="evidence" value="ECO:0007669"/>
    <property type="project" value="TreeGrafter"/>
</dbReference>
<dbReference type="Gene3D" id="3.75.10.10">
    <property type="entry name" value="L-arginine/glycine Amidinotransferase, Chain A"/>
    <property type="match status" value="1"/>
</dbReference>
<dbReference type="GO" id="GO:0016403">
    <property type="term" value="F:dimethylargininase activity"/>
    <property type="evidence" value="ECO:0007669"/>
    <property type="project" value="TreeGrafter"/>
</dbReference>
<reference evidence="5 6" key="1">
    <citation type="submission" date="2019-05" db="EMBL/GenBank/DDBJ databases">
        <title>Genome sequences of Thalassotalea litorea 1K03283.</title>
        <authorList>
            <person name="Zhang D."/>
        </authorList>
    </citation>
    <scope>NUCLEOTIDE SEQUENCE [LARGE SCALE GENOMIC DNA]</scope>
    <source>
        <strain evidence="5 6">MCCC 1K03283</strain>
    </source>
</reference>
<feature type="binding site" evidence="4">
    <location>
        <position position="85"/>
    </location>
    <ligand>
        <name>substrate</name>
    </ligand>
</feature>
<name>A0A5R9IE35_9GAMM</name>
<dbReference type="PANTHER" id="PTHR12737:SF9">
    <property type="entry name" value="DIMETHYLARGININASE"/>
    <property type="match status" value="1"/>
</dbReference>
<dbReference type="SUPFAM" id="SSF55909">
    <property type="entry name" value="Pentein"/>
    <property type="match status" value="1"/>
</dbReference>
<dbReference type="GO" id="GO:0000052">
    <property type="term" value="P:citrulline metabolic process"/>
    <property type="evidence" value="ECO:0007669"/>
    <property type="project" value="TreeGrafter"/>
</dbReference>
<evidence type="ECO:0000256" key="3">
    <source>
        <dbReference type="PIRSR" id="PIRSR633199-1"/>
    </source>
</evidence>
<dbReference type="GO" id="GO:0045429">
    <property type="term" value="P:positive regulation of nitric oxide biosynthetic process"/>
    <property type="evidence" value="ECO:0007669"/>
    <property type="project" value="TreeGrafter"/>
</dbReference>
<dbReference type="InterPro" id="IPR033199">
    <property type="entry name" value="DDAH-like"/>
</dbReference>
<comment type="similarity">
    <text evidence="1">Belongs to the DDAH family.</text>
</comment>
<feature type="binding site" evidence="4">
    <location>
        <position position="242"/>
    </location>
    <ligand>
        <name>substrate</name>
    </ligand>
</feature>
<dbReference type="RefSeq" id="WP_138320637.1">
    <property type="nucleotide sequence ID" value="NZ_VCBC01000014.1"/>
</dbReference>